<accession>X1EB40</accession>
<proteinExistence type="predicted"/>
<dbReference type="AlphaFoldDB" id="X1EB40"/>
<feature type="non-terminal residue" evidence="1">
    <location>
        <position position="1"/>
    </location>
</feature>
<comment type="caution">
    <text evidence="1">The sequence shown here is derived from an EMBL/GenBank/DDBJ whole genome shotgun (WGS) entry which is preliminary data.</text>
</comment>
<protein>
    <submittedName>
        <fullName evidence="1">Uncharacterized protein</fullName>
    </submittedName>
</protein>
<organism evidence="1">
    <name type="scientific">marine sediment metagenome</name>
    <dbReference type="NCBI Taxonomy" id="412755"/>
    <lineage>
        <taxon>unclassified sequences</taxon>
        <taxon>metagenomes</taxon>
        <taxon>ecological metagenomes</taxon>
    </lineage>
</organism>
<gene>
    <name evidence="1" type="ORF">S01H4_63838</name>
</gene>
<name>X1EB40_9ZZZZ</name>
<evidence type="ECO:0000313" key="1">
    <source>
        <dbReference type="EMBL" id="GAH05893.1"/>
    </source>
</evidence>
<sequence length="56" mass="5958">LSFSMEQYRLQGPVIRDEIGSVMLVSCTVGLSVPMNSQATLEPSVKSTSANALKDA</sequence>
<dbReference type="EMBL" id="BART01038522">
    <property type="protein sequence ID" value="GAH05893.1"/>
    <property type="molecule type" value="Genomic_DNA"/>
</dbReference>
<reference evidence="1" key="1">
    <citation type="journal article" date="2014" name="Front. Microbiol.">
        <title>High frequency of phylogenetically diverse reductive dehalogenase-homologous genes in deep subseafloor sedimentary metagenomes.</title>
        <authorList>
            <person name="Kawai M."/>
            <person name="Futagami T."/>
            <person name="Toyoda A."/>
            <person name="Takaki Y."/>
            <person name="Nishi S."/>
            <person name="Hori S."/>
            <person name="Arai W."/>
            <person name="Tsubouchi T."/>
            <person name="Morono Y."/>
            <person name="Uchiyama I."/>
            <person name="Ito T."/>
            <person name="Fujiyama A."/>
            <person name="Inagaki F."/>
            <person name="Takami H."/>
        </authorList>
    </citation>
    <scope>NUCLEOTIDE SEQUENCE</scope>
    <source>
        <strain evidence="1">Expedition CK06-06</strain>
    </source>
</reference>